<feature type="region of interest" description="Disordered" evidence="1">
    <location>
        <begin position="33"/>
        <end position="102"/>
    </location>
</feature>
<gene>
    <name evidence="2" type="ORF">M422DRAFT_261181</name>
</gene>
<dbReference type="Proteomes" id="UP000054279">
    <property type="component" value="Unassembled WGS sequence"/>
</dbReference>
<proteinExistence type="predicted"/>
<reference evidence="2 3" key="1">
    <citation type="submission" date="2014-06" db="EMBL/GenBank/DDBJ databases">
        <title>Evolutionary Origins and Diversification of the Mycorrhizal Mutualists.</title>
        <authorList>
            <consortium name="DOE Joint Genome Institute"/>
            <consortium name="Mycorrhizal Genomics Consortium"/>
            <person name="Kohler A."/>
            <person name="Kuo A."/>
            <person name="Nagy L.G."/>
            <person name="Floudas D."/>
            <person name="Copeland A."/>
            <person name="Barry K.W."/>
            <person name="Cichocki N."/>
            <person name="Veneault-Fourrey C."/>
            <person name="LaButti K."/>
            <person name="Lindquist E.A."/>
            <person name="Lipzen A."/>
            <person name="Lundell T."/>
            <person name="Morin E."/>
            <person name="Murat C."/>
            <person name="Riley R."/>
            <person name="Ohm R."/>
            <person name="Sun H."/>
            <person name="Tunlid A."/>
            <person name="Henrissat B."/>
            <person name="Grigoriev I.V."/>
            <person name="Hibbett D.S."/>
            <person name="Martin F."/>
        </authorList>
    </citation>
    <scope>NUCLEOTIDE SEQUENCE [LARGE SCALE GENOMIC DNA]</scope>
    <source>
        <strain evidence="2 3">SS14</strain>
    </source>
</reference>
<protein>
    <submittedName>
        <fullName evidence="2">Uncharacterized protein</fullName>
    </submittedName>
</protein>
<evidence type="ECO:0000256" key="1">
    <source>
        <dbReference type="SAM" id="MobiDB-lite"/>
    </source>
</evidence>
<feature type="compositionally biased region" description="Polar residues" evidence="1">
    <location>
        <begin position="49"/>
        <end position="68"/>
    </location>
</feature>
<dbReference type="EMBL" id="KN837178">
    <property type="protein sequence ID" value="KIJ36441.1"/>
    <property type="molecule type" value="Genomic_DNA"/>
</dbReference>
<dbReference type="HOGENOM" id="CLU_2279251_0_0_1"/>
<evidence type="ECO:0000313" key="3">
    <source>
        <dbReference type="Proteomes" id="UP000054279"/>
    </source>
</evidence>
<keyword evidence="3" id="KW-1185">Reference proteome</keyword>
<dbReference type="AlphaFoldDB" id="A0A0C9VGI3"/>
<name>A0A0C9VGI3_SPHS4</name>
<organism evidence="2 3">
    <name type="scientific">Sphaerobolus stellatus (strain SS14)</name>
    <dbReference type="NCBI Taxonomy" id="990650"/>
    <lineage>
        <taxon>Eukaryota</taxon>
        <taxon>Fungi</taxon>
        <taxon>Dikarya</taxon>
        <taxon>Basidiomycota</taxon>
        <taxon>Agaricomycotina</taxon>
        <taxon>Agaricomycetes</taxon>
        <taxon>Phallomycetidae</taxon>
        <taxon>Geastrales</taxon>
        <taxon>Sphaerobolaceae</taxon>
        <taxon>Sphaerobolus</taxon>
    </lineage>
</organism>
<accession>A0A0C9VGI3</accession>
<evidence type="ECO:0000313" key="2">
    <source>
        <dbReference type="EMBL" id="KIJ36441.1"/>
    </source>
</evidence>
<sequence length="102" mass="10722">MLVFPPRHAPNGHQPLPYPAAVAPAVNTTNPNPNLVRLASAPPPPIPTSFVNSTDEMQTPPSNQSTRSLLGCQPPAAMSAGDAEGPDTTVWTRHAPRTPIKS</sequence>